<organism evidence="1 2">
    <name type="scientific">Colocasia esculenta</name>
    <name type="common">Wild taro</name>
    <name type="synonym">Arum esculentum</name>
    <dbReference type="NCBI Taxonomy" id="4460"/>
    <lineage>
        <taxon>Eukaryota</taxon>
        <taxon>Viridiplantae</taxon>
        <taxon>Streptophyta</taxon>
        <taxon>Embryophyta</taxon>
        <taxon>Tracheophyta</taxon>
        <taxon>Spermatophyta</taxon>
        <taxon>Magnoliopsida</taxon>
        <taxon>Liliopsida</taxon>
        <taxon>Araceae</taxon>
        <taxon>Aroideae</taxon>
        <taxon>Colocasieae</taxon>
        <taxon>Colocasia</taxon>
    </lineage>
</organism>
<evidence type="ECO:0000313" key="1">
    <source>
        <dbReference type="EMBL" id="MQL89194.1"/>
    </source>
</evidence>
<dbReference type="Proteomes" id="UP000652761">
    <property type="component" value="Unassembled WGS sequence"/>
</dbReference>
<proteinExistence type="predicted"/>
<evidence type="ECO:0000313" key="2">
    <source>
        <dbReference type="Proteomes" id="UP000652761"/>
    </source>
</evidence>
<protein>
    <submittedName>
        <fullName evidence="1">Uncharacterized protein</fullName>
    </submittedName>
</protein>
<reference evidence="1" key="1">
    <citation type="submission" date="2017-07" db="EMBL/GenBank/DDBJ databases">
        <title>Taro Niue Genome Assembly and Annotation.</title>
        <authorList>
            <person name="Atibalentja N."/>
            <person name="Keating K."/>
            <person name="Fields C.J."/>
        </authorList>
    </citation>
    <scope>NUCLEOTIDE SEQUENCE</scope>
    <source>
        <strain evidence="1">Niue_2</strain>
        <tissue evidence="1">Leaf</tissue>
    </source>
</reference>
<keyword evidence="2" id="KW-1185">Reference proteome</keyword>
<dbReference type="AlphaFoldDB" id="A0A843V6D4"/>
<name>A0A843V6D4_COLES</name>
<gene>
    <name evidence="1" type="ORF">Taro_021768</name>
</gene>
<comment type="caution">
    <text evidence="1">The sequence shown here is derived from an EMBL/GenBank/DDBJ whole genome shotgun (WGS) entry which is preliminary data.</text>
</comment>
<accession>A0A843V6D4</accession>
<sequence>MDIIWPNNQIKLENAWKFVTLNRLKLERGNLS</sequence>
<dbReference type="EMBL" id="NMUH01001126">
    <property type="protein sequence ID" value="MQL89194.1"/>
    <property type="molecule type" value="Genomic_DNA"/>
</dbReference>